<gene>
    <name evidence="2" type="ORF">CKAH01_03447</name>
</gene>
<comment type="caution">
    <text evidence="2">The sequence shown here is derived from an EMBL/GenBank/DDBJ whole genome shotgun (WGS) entry which is preliminary data.</text>
</comment>
<dbReference type="Proteomes" id="UP001281614">
    <property type="component" value="Unassembled WGS sequence"/>
</dbReference>
<sequence>MGMFHSQARRWDISTRLFSHVAPHPAGSVIYALIPTETKLDRWASCAAWVERCKYQGQFRNPRQSIQAPRSSLDVPEASQSERPTSDLDSDAPAHKDGACGMLQWSRAGQAKEQIWPRGGGVPKPQRIRRPTTGPIGNNLCDAKRTSFSIVSNCRLGPTATRSTLSDTDKSEFVRNRLRVLRRKPMVTAPPYWIIASDHSPPITSCLSVISSPTSSVPHPLDPPSSEGDRDCKAAHMQMRNDNATI</sequence>
<reference evidence="2" key="1">
    <citation type="submission" date="2023-02" db="EMBL/GenBank/DDBJ databases">
        <title>Colletotrichum kahawae CIFC_Que2 genome sequencing and assembly.</title>
        <authorList>
            <person name="Baroncelli R."/>
        </authorList>
    </citation>
    <scope>NUCLEOTIDE SEQUENCE</scope>
    <source>
        <strain evidence="2">CIFC_Que2</strain>
    </source>
</reference>
<evidence type="ECO:0000313" key="3">
    <source>
        <dbReference type="Proteomes" id="UP001281614"/>
    </source>
</evidence>
<organism evidence="2 3">
    <name type="scientific">Colletotrichum kahawae</name>
    <name type="common">Coffee berry disease fungus</name>
    <dbReference type="NCBI Taxonomy" id="34407"/>
    <lineage>
        <taxon>Eukaryota</taxon>
        <taxon>Fungi</taxon>
        <taxon>Dikarya</taxon>
        <taxon>Ascomycota</taxon>
        <taxon>Pezizomycotina</taxon>
        <taxon>Sordariomycetes</taxon>
        <taxon>Hypocreomycetidae</taxon>
        <taxon>Glomerellales</taxon>
        <taxon>Glomerellaceae</taxon>
        <taxon>Colletotrichum</taxon>
        <taxon>Colletotrichum gloeosporioides species complex</taxon>
    </lineage>
</organism>
<feature type="region of interest" description="Disordered" evidence="1">
    <location>
        <begin position="112"/>
        <end position="139"/>
    </location>
</feature>
<evidence type="ECO:0000313" key="2">
    <source>
        <dbReference type="EMBL" id="KAK2775561.1"/>
    </source>
</evidence>
<keyword evidence="3" id="KW-1185">Reference proteome</keyword>
<feature type="region of interest" description="Disordered" evidence="1">
    <location>
        <begin position="61"/>
        <end position="94"/>
    </location>
</feature>
<accession>A0AAE0DER4</accession>
<feature type="region of interest" description="Disordered" evidence="1">
    <location>
        <begin position="211"/>
        <end position="231"/>
    </location>
</feature>
<dbReference type="EMBL" id="VYYT01000035">
    <property type="protein sequence ID" value="KAK2775561.1"/>
    <property type="molecule type" value="Genomic_DNA"/>
</dbReference>
<dbReference type="AlphaFoldDB" id="A0AAE0DER4"/>
<name>A0AAE0DER4_COLKA</name>
<protein>
    <submittedName>
        <fullName evidence="2">Uncharacterized protein</fullName>
    </submittedName>
</protein>
<feature type="compositionally biased region" description="Polar residues" evidence="1">
    <location>
        <begin position="61"/>
        <end position="70"/>
    </location>
</feature>
<evidence type="ECO:0000256" key="1">
    <source>
        <dbReference type="SAM" id="MobiDB-lite"/>
    </source>
</evidence>
<proteinExistence type="predicted"/>